<gene>
    <name evidence="3" type="ORF">SAMN05660282_00616</name>
</gene>
<dbReference type="AlphaFoldDB" id="A0A1I2RBW1"/>
<feature type="domain" description="CinA C-terminal" evidence="2">
    <location>
        <begin position="10"/>
        <end position="157"/>
    </location>
</feature>
<reference evidence="3 4" key="1">
    <citation type="submission" date="2016-10" db="EMBL/GenBank/DDBJ databases">
        <authorList>
            <person name="de Groot N.N."/>
        </authorList>
    </citation>
    <scope>NUCLEOTIDE SEQUENCE [LARGE SCALE GENOMIC DNA]</scope>
    <source>
        <strain>J11</strain>
        <strain evidence="4">PG 39</strain>
    </source>
</reference>
<proteinExistence type="predicted"/>
<sequence length="194" mass="19973">MARKVALPELLDGLAARGETLATCESLTAGMLAATIAGVPGASRVLRGGLVTYATELKSSLAHVDWEILEAHGVISAECARAMARGAREVCGADWAISLTGVAGPDRQDDHPVGEVHVGVAGPEGLVVDTTLNLDPEFSRNEIRELACQEAIAYFASQLFLPTIGAGSAEGSSGGTSEGTSPESLRESSSARNK</sequence>
<evidence type="ECO:0000313" key="3">
    <source>
        <dbReference type="EMBL" id="SFG35286.1"/>
    </source>
</evidence>
<organism evidence="3 4">
    <name type="scientific">Corynebacterium spheniscorum</name>
    <dbReference type="NCBI Taxonomy" id="185761"/>
    <lineage>
        <taxon>Bacteria</taxon>
        <taxon>Bacillati</taxon>
        <taxon>Actinomycetota</taxon>
        <taxon>Actinomycetes</taxon>
        <taxon>Mycobacteriales</taxon>
        <taxon>Corynebacteriaceae</taxon>
        <taxon>Corynebacterium</taxon>
    </lineage>
</organism>
<dbReference type="Gene3D" id="3.90.950.20">
    <property type="entry name" value="CinA-like"/>
    <property type="match status" value="1"/>
</dbReference>
<name>A0A1I2RBW1_9CORY</name>
<protein>
    <submittedName>
        <fullName evidence="3">Nicotinamide-nucleotide amidase</fullName>
    </submittedName>
</protein>
<dbReference type="RefSeq" id="WP_317845903.1">
    <property type="nucleotide sequence ID" value="NZ_FOPJ01000003.1"/>
</dbReference>
<dbReference type="Proteomes" id="UP000199065">
    <property type="component" value="Unassembled WGS sequence"/>
</dbReference>
<dbReference type="NCBIfam" id="TIGR00199">
    <property type="entry name" value="PncC_domain"/>
    <property type="match status" value="1"/>
</dbReference>
<keyword evidence="4" id="KW-1185">Reference proteome</keyword>
<dbReference type="InterPro" id="IPR036653">
    <property type="entry name" value="CinA-like_C"/>
</dbReference>
<dbReference type="STRING" id="185761.SAMN05660282_00616"/>
<dbReference type="InterPro" id="IPR008136">
    <property type="entry name" value="CinA_C"/>
</dbReference>
<evidence type="ECO:0000256" key="1">
    <source>
        <dbReference type="SAM" id="MobiDB-lite"/>
    </source>
</evidence>
<dbReference type="Pfam" id="PF02464">
    <property type="entry name" value="CinA"/>
    <property type="match status" value="1"/>
</dbReference>
<evidence type="ECO:0000313" key="4">
    <source>
        <dbReference type="Proteomes" id="UP000199065"/>
    </source>
</evidence>
<dbReference type="SUPFAM" id="SSF142433">
    <property type="entry name" value="CinA-like"/>
    <property type="match status" value="1"/>
</dbReference>
<evidence type="ECO:0000259" key="2">
    <source>
        <dbReference type="Pfam" id="PF02464"/>
    </source>
</evidence>
<accession>A0A1I2RBW1</accession>
<dbReference type="EMBL" id="FOPJ01000003">
    <property type="protein sequence ID" value="SFG35286.1"/>
    <property type="molecule type" value="Genomic_DNA"/>
</dbReference>
<feature type="region of interest" description="Disordered" evidence="1">
    <location>
        <begin position="166"/>
        <end position="194"/>
    </location>
</feature>